<sequence length="45" mass="5564">MIRSKEKWGKSFLAFCRREKPEKKVFWHFTDVKSPKKKFFDVLQT</sequence>
<reference evidence="1 2" key="1">
    <citation type="submission" date="2012-05" db="EMBL/GenBank/DDBJ databases">
        <authorList>
            <person name="Weinstock G."/>
            <person name="Sodergren E."/>
            <person name="Lobos E.A."/>
            <person name="Fulton L."/>
            <person name="Fulton R."/>
            <person name="Courtney L."/>
            <person name="Fronick C."/>
            <person name="O'Laughlin M."/>
            <person name="Godfrey J."/>
            <person name="Wilson R.M."/>
            <person name="Miner T."/>
            <person name="Farmer C."/>
            <person name="Delehaunty K."/>
            <person name="Cordes M."/>
            <person name="Minx P."/>
            <person name="Tomlinson C."/>
            <person name="Chen J."/>
            <person name="Wollam A."/>
            <person name="Pepin K.H."/>
            <person name="Bhonagiri V."/>
            <person name="Zhang X."/>
            <person name="Suruliraj S."/>
            <person name="Warren W."/>
            <person name="Mitreva M."/>
            <person name="Mardis E.R."/>
            <person name="Wilson R.K."/>
        </authorList>
    </citation>
    <scope>NUCLEOTIDE SEQUENCE [LARGE SCALE GENOMIC DNA]</scope>
    <source>
        <strain evidence="1 2">F0055</strain>
    </source>
</reference>
<dbReference type="AlphaFoldDB" id="L1NKJ7"/>
<comment type="caution">
    <text evidence="1">The sequence shown here is derived from an EMBL/GenBank/DDBJ whole genome shotgun (WGS) entry which is preliminary data.</text>
</comment>
<accession>L1NKJ7</accession>
<dbReference type="Proteomes" id="UP000010433">
    <property type="component" value="Unassembled WGS sequence"/>
</dbReference>
<name>L1NKJ7_9BACT</name>
<gene>
    <name evidence="1" type="ORF">HMPREF9151_00118</name>
</gene>
<dbReference type="STRING" id="1127699.HMPREF9151_00118"/>
<evidence type="ECO:0000313" key="2">
    <source>
        <dbReference type="Proteomes" id="UP000010433"/>
    </source>
</evidence>
<dbReference type="PATRIC" id="fig|1127699.3.peg.103"/>
<evidence type="ECO:0000313" key="1">
    <source>
        <dbReference type="EMBL" id="EKY04054.1"/>
    </source>
</evidence>
<proteinExistence type="predicted"/>
<protein>
    <submittedName>
        <fullName evidence="1">Uncharacterized protein</fullName>
    </submittedName>
</protein>
<organism evidence="1 2">
    <name type="scientific">Hoylesella saccharolytica F0055</name>
    <dbReference type="NCBI Taxonomy" id="1127699"/>
    <lineage>
        <taxon>Bacteria</taxon>
        <taxon>Pseudomonadati</taxon>
        <taxon>Bacteroidota</taxon>
        <taxon>Bacteroidia</taxon>
        <taxon>Bacteroidales</taxon>
        <taxon>Prevotellaceae</taxon>
        <taxon>Hoylesella</taxon>
    </lineage>
</organism>
<dbReference type="HOGENOM" id="CLU_3203656_0_0_10"/>
<dbReference type="EMBL" id="AMEP01000014">
    <property type="protein sequence ID" value="EKY04054.1"/>
    <property type="molecule type" value="Genomic_DNA"/>
</dbReference>
<keyword evidence="2" id="KW-1185">Reference proteome</keyword>